<feature type="domain" description="GFO/IDH/MocA-like oxidoreductase" evidence="2">
    <location>
        <begin position="128"/>
        <end position="262"/>
    </location>
</feature>
<dbReference type="GO" id="GO:0000166">
    <property type="term" value="F:nucleotide binding"/>
    <property type="evidence" value="ECO:0007669"/>
    <property type="project" value="InterPro"/>
</dbReference>
<sequence length="409" mass="45264">MNIALIGCGYVADFYLQTLPNHPQLNFLGAHDAIAERSSELCKHFGGHHYQSIDEVLCDDRVDAVINLTNPRSHFEISAAALDAGKHVYSEKPLATDLGQAAELVDMAKSRRLQLSSAPCNVLSETAQTAWQALRNNAIGTVRLAYAEMDDGLIHQMPYDQWKSILGRPWPVKDELEVGCTLEHAGYYLTWLVAFFGSVTRLTTFPRCLIPSKNTRETIDVMAPDFSVACLEFESGVVARLTCSIIAQHDHHLKIYGDDGTLSVEDCWYYNSPVYVEPFSTMSARMKKIPLMARIKGVHRRKLPPLAGPGFGHCYGTGGHHMDFSRGIADLAKAVQDGQECHLSADFSLHINEVVLKIQTPTEGLATQNIDTRAGSISPMPWAQKIDSGRAREQFEETIRDPLTPAIVS</sequence>
<dbReference type="InterPro" id="IPR055170">
    <property type="entry name" value="GFO_IDH_MocA-like_dom"/>
</dbReference>
<dbReference type="InterPro" id="IPR000683">
    <property type="entry name" value="Gfo/Idh/MocA-like_OxRdtase_N"/>
</dbReference>
<dbReference type="Pfam" id="PF22725">
    <property type="entry name" value="GFO_IDH_MocA_C3"/>
    <property type="match status" value="1"/>
</dbReference>
<evidence type="ECO:0000313" key="3">
    <source>
        <dbReference type="EMBL" id="QDT08795.1"/>
    </source>
</evidence>
<evidence type="ECO:0000313" key="4">
    <source>
        <dbReference type="Proteomes" id="UP000319817"/>
    </source>
</evidence>
<dbReference type="Proteomes" id="UP000319817">
    <property type="component" value="Chromosome"/>
</dbReference>
<dbReference type="AlphaFoldDB" id="A0A517NNT9"/>
<dbReference type="SUPFAM" id="SSF51735">
    <property type="entry name" value="NAD(P)-binding Rossmann-fold domains"/>
    <property type="match status" value="1"/>
</dbReference>
<dbReference type="PANTHER" id="PTHR43377">
    <property type="entry name" value="BILIVERDIN REDUCTASE A"/>
    <property type="match status" value="1"/>
</dbReference>
<feature type="domain" description="Gfo/Idh/MocA-like oxidoreductase N-terminal" evidence="1">
    <location>
        <begin position="1"/>
        <end position="116"/>
    </location>
</feature>
<dbReference type="SUPFAM" id="SSF55347">
    <property type="entry name" value="Glyceraldehyde-3-phosphate dehydrogenase-like, C-terminal domain"/>
    <property type="match status" value="1"/>
</dbReference>
<dbReference type="Gene3D" id="3.40.50.720">
    <property type="entry name" value="NAD(P)-binding Rossmann-like Domain"/>
    <property type="match status" value="1"/>
</dbReference>
<dbReference type="InterPro" id="IPR051450">
    <property type="entry name" value="Gfo/Idh/MocA_Oxidoreductases"/>
</dbReference>
<dbReference type="Pfam" id="PF01408">
    <property type="entry name" value="GFO_IDH_MocA"/>
    <property type="match status" value="1"/>
</dbReference>
<evidence type="ECO:0000259" key="2">
    <source>
        <dbReference type="Pfam" id="PF22725"/>
    </source>
</evidence>
<organism evidence="3 4">
    <name type="scientific">Stieleria marina</name>
    <dbReference type="NCBI Taxonomy" id="1930275"/>
    <lineage>
        <taxon>Bacteria</taxon>
        <taxon>Pseudomonadati</taxon>
        <taxon>Planctomycetota</taxon>
        <taxon>Planctomycetia</taxon>
        <taxon>Pirellulales</taxon>
        <taxon>Pirellulaceae</taxon>
        <taxon>Stieleria</taxon>
    </lineage>
</organism>
<dbReference type="InterPro" id="IPR036291">
    <property type="entry name" value="NAD(P)-bd_dom_sf"/>
</dbReference>
<dbReference type="Gene3D" id="3.30.360.10">
    <property type="entry name" value="Dihydrodipicolinate Reductase, domain 2"/>
    <property type="match status" value="1"/>
</dbReference>
<accession>A0A517NNT9</accession>
<keyword evidence="3" id="KW-0560">Oxidoreductase</keyword>
<evidence type="ECO:0000259" key="1">
    <source>
        <dbReference type="Pfam" id="PF01408"/>
    </source>
</evidence>
<dbReference type="EC" id="1.-.-.-" evidence="3"/>
<dbReference type="EMBL" id="CP036526">
    <property type="protein sequence ID" value="QDT08795.1"/>
    <property type="molecule type" value="Genomic_DNA"/>
</dbReference>
<reference evidence="3 4" key="1">
    <citation type="submission" date="2019-02" db="EMBL/GenBank/DDBJ databases">
        <title>Deep-cultivation of Planctomycetes and their phenomic and genomic characterization uncovers novel biology.</title>
        <authorList>
            <person name="Wiegand S."/>
            <person name="Jogler M."/>
            <person name="Boedeker C."/>
            <person name="Pinto D."/>
            <person name="Vollmers J."/>
            <person name="Rivas-Marin E."/>
            <person name="Kohn T."/>
            <person name="Peeters S.H."/>
            <person name="Heuer A."/>
            <person name="Rast P."/>
            <person name="Oberbeckmann S."/>
            <person name="Bunk B."/>
            <person name="Jeske O."/>
            <person name="Meyerdierks A."/>
            <person name="Storesund J.E."/>
            <person name="Kallscheuer N."/>
            <person name="Luecker S."/>
            <person name="Lage O.M."/>
            <person name="Pohl T."/>
            <person name="Merkel B.J."/>
            <person name="Hornburger P."/>
            <person name="Mueller R.-W."/>
            <person name="Bruemmer F."/>
            <person name="Labrenz M."/>
            <person name="Spormann A.M."/>
            <person name="Op den Camp H."/>
            <person name="Overmann J."/>
            <person name="Amann R."/>
            <person name="Jetten M.S.M."/>
            <person name="Mascher T."/>
            <person name="Medema M.H."/>
            <person name="Devos D.P."/>
            <person name="Kaster A.-K."/>
            <person name="Ovreas L."/>
            <person name="Rohde M."/>
            <person name="Galperin M.Y."/>
            <person name="Jogler C."/>
        </authorList>
    </citation>
    <scope>NUCLEOTIDE SEQUENCE [LARGE SCALE GENOMIC DNA]</scope>
    <source>
        <strain evidence="3 4">K23_9</strain>
    </source>
</reference>
<protein>
    <submittedName>
        <fullName evidence="3">Putative oxidoreductase YhhX</fullName>
        <ecNumber evidence="3">1.-.-.-</ecNumber>
    </submittedName>
</protein>
<gene>
    <name evidence="3" type="primary">yhhX_2</name>
    <name evidence="3" type="ORF">K239x_07370</name>
</gene>
<dbReference type="GO" id="GO:0016491">
    <property type="term" value="F:oxidoreductase activity"/>
    <property type="evidence" value="ECO:0007669"/>
    <property type="project" value="UniProtKB-KW"/>
</dbReference>
<keyword evidence="4" id="KW-1185">Reference proteome</keyword>
<dbReference type="RefSeq" id="WP_419189629.1">
    <property type="nucleotide sequence ID" value="NZ_CP036526.1"/>
</dbReference>
<proteinExistence type="predicted"/>
<name>A0A517NNT9_9BACT</name>
<dbReference type="PANTHER" id="PTHR43377:SF1">
    <property type="entry name" value="BILIVERDIN REDUCTASE A"/>
    <property type="match status" value="1"/>
</dbReference>